<dbReference type="InterPro" id="IPR011528">
    <property type="entry name" value="NERD"/>
</dbReference>
<dbReference type="AlphaFoldDB" id="A0A1I1XYE9"/>
<dbReference type="STRING" id="640948.SAMN05216238_108110"/>
<dbReference type="Proteomes" id="UP000199474">
    <property type="component" value="Unassembled WGS sequence"/>
</dbReference>
<evidence type="ECO:0000313" key="3">
    <source>
        <dbReference type="Proteomes" id="UP000199474"/>
    </source>
</evidence>
<proteinExistence type="predicted"/>
<feature type="domain" description="NERD" evidence="1">
    <location>
        <begin position="41"/>
        <end position="156"/>
    </location>
</feature>
<dbReference type="RefSeq" id="WP_090085747.1">
    <property type="nucleotide sequence ID" value="NZ_FOMR01000008.1"/>
</dbReference>
<evidence type="ECO:0000313" key="2">
    <source>
        <dbReference type="EMBL" id="SFE10550.1"/>
    </source>
</evidence>
<dbReference type="PROSITE" id="PS50965">
    <property type="entry name" value="NERD"/>
    <property type="match status" value="1"/>
</dbReference>
<gene>
    <name evidence="2" type="ORF">SAMN05216238_108110</name>
</gene>
<sequence>MKIKPLFKPLPLQKHDATIPRLTPNFPKLAEMKEEARRLGRGYSGEIKVAYHIDVLASEHTILNDVYLHNNGKNFQIDFIVIATRAIFIIESKNYLGTIIFDSVLRQLIRDDGQVESGFEYPITQVENQQLHLQSWLRRHNLFNVPVFYLVAIAEPATIIKVEGDRGSIAEVVAHAARIPKMIIKKDKELAEEGFPRLQDYQIGKKLLHASGEFDMDIMTKYGITPRDLLPGVFCTNCGARGMERLHGGWQCHQCRFKSNRAHLKALADFVLLNGSISNRECIWFLGLPSPSTATRILKNSGLVYLQKNKHWVKET</sequence>
<protein>
    <submittedName>
        <fullName evidence="2">Nuclease-related domain-containing protein</fullName>
    </submittedName>
</protein>
<organism evidence="2 3">
    <name type="scientific">Lentibacillus persicus</name>
    <dbReference type="NCBI Taxonomy" id="640948"/>
    <lineage>
        <taxon>Bacteria</taxon>
        <taxon>Bacillati</taxon>
        <taxon>Bacillota</taxon>
        <taxon>Bacilli</taxon>
        <taxon>Bacillales</taxon>
        <taxon>Bacillaceae</taxon>
        <taxon>Lentibacillus</taxon>
    </lineage>
</organism>
<dbReference type="EMBL" id="FOMR01000008">
    <property type="protein sequence ID" value="SFE10550.1"/>
    <property type="molecule type" value="Genomic_DNA"/>
</dbReference>
<dbReference type="OrthoDB" id="569879at2"/>
<keyword evidence="3" id="KW-1185">Reference proteome</keyword>
<name>A0A1I1XYE9_9BACI</name>
<dbReference type="Pfam" id="PF08378">
    <property type="entry name" value="NERD"/>
    <property type="match status" value="1"/>
</dbReference>
<evidence type="ECO:0000259" key="1">
    <source>
        <dbReference type="PROSITE" id="PS50965"/>
    </source>
</evidence>
<reference evidence="3" key="1">
    <citation type="submission" date="2016-10" db="EMBL/GenBank/DDBJ databases">
        <authorList>
            <person name="Varghese N."/>
            <person name="Submissions S."/>
        </authorList>
    </citation>
    <scope>NUCLEOTIDE SEQUENCE [LARGE SCALE GENOMIC DNA]</scope>
    <source>
        <strain evidence="3">DSM 22530</strain>
    </source>
</reference>
<accession>A0A1I1XYE9</accession>